<evidence type="ECO:0000259" key="1">
    <source>
        <dbReference type="PROSITE" id="PS51186"/>
    </source>
</evidence>
<reference evidence="3" key="1">
    <citation type="submission" date="2014-07" db="EMBL/GenBank/DDBJ databases">
        <title>Genome sequencing of plant-pathogenic Streptomyces species.</title>
        <authorList>
            <person name="Harrison J."/>
            <person name="Sapp M."/>
            <person name="Thwaites R."/>
            <person name="Studholme D.J."/>
        </authorList>
    </citation>
    <scope>NUCLEOTIDE SEQUENCE [LARGE SCALE GENOMIC DNA]</scope>
    <source>
        <strain evidence="3">NCPPB 4445</strain>
    </source>
</reference>
<comment type="caution">
    <text evidence="2">The sequence shown here is derived from an EMBL/GenBank/DDBJ whole genome shotgun (WGS) entry which is preliminary data.</text>
</comment>
<dbReference type="Pfam" id="PF13302">
    <property type="entry name" value="Acetyltransf_3"/>
    <property type="match status" value="1"/>
</dbReference>
<dbReference type="PANTHER" id="PTHR43441:SF6">
    <property type="entry name" value="N-ACETYLTRANSFERASE DOMAIN-CONTAINING PROTEIN"/>
    <property type="match status" value="1"/>
</dbReference>
<dbReference type="PROSITE" id="PS51186">
    <property type="entry name" value="GNAT"/>
    <property type="match status" value="1"/>
</dbReference>
<protein>
    <submittedName>
        <fullName evidence="2">Acetyltransferase</fullName>
    </submittedName>
</protein>
<gene>
    <name evidence="2" type="ORF">IQ63_11605</name>
</gene>
<sequence length="362" mass="38742">MRRSLSGGDQLDAAVAESVTLLRALADRDWAGTPASGLEWSCRATAEHIAYELLGYAGQLAGRVQGAYLPFGLRFEGGTADSGVVDVIEAAGAVLAAAVRTTPPRVRAYHPAPFRGANRQGFAAMGVAEVLLHTHDIARGLDVAYQPAPELAEFVLQRIFPEARPALDPWETLLWATGRGELPGRAPVLRWRWHNNLVLPTDRLTLESATPAVLAELWVGGDGGFDWLGDGPLDGTREAAGLVFSSYEKGVLRAEFGLFMLVRRADGLAIGSLGFHAAPDGDGRTEIGYDVVPEARGNGFATEAVRAVGEWALGREQGDVDSVFAVVEPKNLASKGVLERAGFVEVGTDPEGDAYELRRYRL</sequence>
<proteinExistence type="predicted"/>
<evidence type="ECO:0000313" key="3">
    <source>
        <dbReference type="Proteomes" id="UP000037151"/>
    </source>
</evidence>
<dbReference type="Gene3D" id="3.40.630.30">
    <property type="match status" value="1"/>
</dbReference>
<dbReference type="InterPro" id="IPR000182">
    <property type="entry name" value="GNAT_dom"/>
</dbReference>
<organism evidence="2 3">
    <name type="scientific">Streptomyces acidiscabies</name>
    <dbReference type="NCBI Taxonomy" id="42234"/>
    <lineage>
        <taxon>Bacteria</taxon>
        <taxon>Bacillati</taxon>
        <taxon>Actinomycetota</taxon>
        <taxon>Actinomycetes</taxon>
        <taxon>Kitasatosporales</taxon>
        <taxon>Streptomycetaceae</taxon>
        <taxon>Streptomyces</taxon>
    </lineage>
</organism>
<evidence type="ECO:0000313" key="2">
    <source>
        <dbReference type="EMBL" id="KND36895.1"/>
    </source>
</evidence>
<name>A0A0L0KGZ7_9ACTN</name>
<feature type="domain" description="N-acetyltransferase" evidence="1">
    <location>
        <begin position="204"/>
        <end position="362"/>
    </location>
</feature>
<dbReference type="GO" id="GO:0008999">
    <property type="term" value="F:protein-N-terminal-alanine acetyltransferase activity"/>
    <property type="evidence" value="ECO:0007669"/>
    <property type="project" value="TreeGrafter"/>
</dbReference>
<accession>A0A0L0KGZ7</accession>
<dbReference type="RefSeq" id="WP_199831946.1">
    <property type="nucleotide sequence ID" value="NZ_KQ257813.1"/>
</dbReference>
<dbReference type="SUPFAM" id="SSF55729">
    <property type="entry name" value="Acyl-CoA N-acyltransferases (Nat)"/>
    <property type="match status" value="1"/>
</dbReference>
<dbReference type="InterPro" id="IPR016181">
    <property type="entry name" value="Acyl_CoA_acyltransferase"/>
</dbReference>
<dbReference type="PATRIC" id="fig|42234.21.peg.2389"/>
<dbReference type="EMBL" id="JPPY01000075">
    <property type="protein sequence ID" value="KND36895.1"/>
    <property type="molecule type" value="Genomic_DNA"/>
</dbReference>
<dbReference type="GO" id="GO:0005737">
    <property type="term" value="C:cytoplasm"/>
    <property type="evidence" value="ECO:0007669"/>
    <property type="project" value="TreeGrafter"/>
</dbReference>
<dbReference type="PANTHER" id="PTHR43441">
    <property type="entry name" value="RIBOSOMAL-PROTEIN-SERINE ACETYLTRANSFERASE"/>
    <property type="match status" value="1"/>
</dbReference>
<keyword evidence="2" id="KW-0808">Transferase</keyword>
<dbReference type="Proteomes" id="UP000037151">
    <property type="component" value="Unassembled WGS sequence"/>
</dbReference>
<dbReference type="InterPro" id="IPR051908">
    <property type="entry name" value="Ribosomal_N-acetyltransferase"/>
</dbReference>
<dbReference type="AlphaFoldDB" id="A0A0L0KGZ7"/>
<dbReference type="GO" id="GO:1990189">
    <property type="term" value="F:protein N-terminal-serine acetyltransferase activity"/>
    <property type="evidence" value="ECO:0007669"/>
    <property type="project" value="TreeGrafter"/>
</dbReference>